<dbReference type="SUPFAM" id="SSF53335">
    <property type="entry name" value="S-adenosyl-L-methionine-dependent methyltransferases"/>
    <property type="match status" value="1"/>
</dbReference>
<comment type="caution">
    <text evidence="1">The sequence shown here is derived from an EMBL/GenBank/DDBJ whole genome shotgun (WGS) entry which is preliminary data.</text>
</comment>
<proteinExistence type="predicted"/>
<dbReference type="Gene3D" id="3.40.50.150">
    <property type="entry name" value="Vaccinia Virus protein VP39"/>
    <property type="match status" value="1"/>
</dbReference>
<dbReference type="GO" id="GO:0032259">
    <property type="term" value="P:methylation"/>
    <property type="evidence" value="ECO:0007669"/>
    <property type="project" value="UniProtKB-KW"/>
</dbReference>
<dbReference type="CDD" id="cd02440">
    <property type="entry name" value="AdoMet_MTases"/>
    <property type="match status" value="1"/>
</dbReference>
<dbReference type="Pfam" id="PF13489">
    <property type="entry name" value="Methyltransf_23"/>
    <property type="match status" value="1"/>
</dbReference>
<dbReference type="GO" id="GO:0008168">
    <property type="term" value="F:methyltransferase activity"/>
    <property type="evidence" value="ECO:0007669"/>
    <property type="project" value="UniProtKB-KW"/>
</dbReference>
<dbReference type="InterPro" id="IPR029063">
    <property type="entry name" value="SAM-dependent_MTases_sf"/>
</dbReference>
<sequence>MELTSSLPKFRECSGDRKYRDLSPVDLQTEDNLNLWRHLENLAQISGREITSLRVLDFGCGRGEFVGYLRSKGVQAFGVEIDEKLIASGAMLETMYPDSVPLLSLVGSDGKVGFPDGYFDIIVANQVFEHVAQLDGVAAELYRLLGTQGCLLTLFPARFRLIEPHYHLALVHWLPKGALQQAMIRLLVRLGFGVPPPGNMSRQMMGRVIAEYAQCETFYRSNKQIGGLCSARGIELDFRLIPQQMLSKKLERLSGLKRLAYVGLAKLLPLIALRNNFKTCAAVGRKHRL</sequence>
<dbReference type="PANTHER" id="PTHR43861">
    <property type="entry name" value="TRANS-ACONITATE 2-METHYLTRANSFERASE-RELATED"/>
    <property type="match status" value="1"/>
</dbReference>
<keyword evidence="2" id="KW-1185">Reference proteome</keyword>
<evidence type="ECO:0000313" key="2">
    <source>
        <dbReference type="Proteomes" id="UP000735592"/>
    </source>
</evidence>
<dbReference type="Proteomes" id="UP000735592">
    <property type="component" value="Unassembled WGS sequence"/>
</dbReference>
<accession>A0ABW9SMY1</accession>
<reference evidence="1 2" key="1">
    <citation type="submission" date="2019-11" db="EMBL/GenBank/DDBJ databases">
        <title>Type strains purchased from KCTC, JCM and DSMZ.</title>
        <authorList>
            <person name="Lu H."/>
        </authorList>
    </citation>
    <scope>NUCLEOTIDE SEQUENCE [LARGE SCALE GENOMIC DNA]</scope>
    <source>
        <strain evidence="1 2">DSM 103461</strain>
    </source>
</reference>
<evidence type="ECO:0000313" key="1">
    <source>
        <dbReference type="EMBL" id="MTW33376.1"/>
    </source>
</evidence>
<gene>
    <name evidence="1" type="ORF">GM655_11115</name>
</gene>
<dbReference type="RefSeq" id="WP_155434714.1">
    <property type="nucleotide sequence ID" value="NZ_JBHLXK010000004.1"/>
</dbReference>
<dbReference type="EMBL" id="WNKW01000002">
    <property type="protein sequence ID" value="MTW33376.1"/>
    <property type="molecule type" value="Genomic_DNA"/>
</dbReference>
<keyword evidence="1" id="KW-0808">Transferase</keyword>
<keyword evidence="1" id="KW-0489">Methyltransferase</keyword>
<name>A0ABW9SMY1_9BURK</name>
<organism evidence="1 2">
    <name type="scientific">Pseudoduganella danionis</name>
    <dbReference type="NCBI Taxonomy" id="1890295"/>
    <lineage>
        <taxon>Bacteria</taxon>
        <taxon>Pseudomonadati</taxon>
        <taxon>Pseudomonadota</taxon>
        <taxon>Betaproteobacteria</taxon>
        <taxon>Burkholderiales</taxon>
        <taxon>Oxalobacteraceae</taxon>
        <taxon>Telluria group</taxon>
        <taxon>Pseudoduganella</taxon>
    </lineage>
</organism>
<protein>
    <submittedName>
        <fullName evidence="1">Methyltransferase domain-containing protein</fullName>
    </submittedName>
</protein>